<protein>
    <recommendedName>
        <fullName evidence="7">VTT domain-containing protein</fullName>
    </recommendedName>
</protein>
<reference evidence="8 9" key="1">
    <citation type="submission" date="2016-07" db="EMBL/GenBank/DDBJ databases">
        <title>Pervasive Adenine N6-methylation of Active Genes in Fungi.</title>
        <authorList>
            <consortium name="DOE Joint Genome Institute"/>
            <person name="Mondo S.J."/>
            <person name="Dannebaum R.O."/>
            <person name="Kuo R.C."/>
            <person name="Labutti K."/>
            <person name="Haridas S."/>
            <person name="Kuo A."/>
            <person name="Salamov A."/>
            <person name="Ahrendt S.R."/>
            <person name="Lipzen A."/>
            <person name="Sullivan W."/>
            <person name="Andreopoulos W.B."/>
            <person name="Clum A."/>
            <person name="Lindquist E."/>
            <person name="Daum C."/>
            <person name="Ramamoorthy G.K."/>
            <person name="Gryganskyi A."/>
            <person name="Culley D."/>
            <person name="Magnuson J.K."/>
            <person name="James T.Y."/>
            <person name="O'Malley M.A."/>
            <person name="Stajich J.E."/>
            <person name="Spatafora J.W."/>
            <person name="Visel A."/>
            <person name="Grigoriev I.V."/>
        </authorList>
    </citation>
    <scope>NUCLEOTIDE SEQUENCE [LARGE SCALE GENOMIC DNA]</scope>
    <source>
        <strain evidence="8 9">NRRL 3301</strain>
    </source>
</reference>
<feature type="transmembrane region" description="Helical" evidence="6">
    <location>
        <begin position="167"/>
        <end position="185"/>
    </location>
</feature>
<evidence type="ECO:0000256" key="1">
    <source>
        <dbReference type="ARBA" id="ARBA00004141"/>
    </source>
</evidence>
<evidence type="ECO:0000256" key="6">
    <source>
        <dbReference type="SAM" id="Phobius"/>
    </source>
</evidence>
<keyword evidence="5 6" id="KW-0472">Membrane</keyword>
<feature type="transmembrane region" description="Helical" evidence="6">
    <location>
        <begin position="103"/>
        <end position="123"/>
    </location>
</feature>
<evidence type="ECO:0000256" key="3">
    <source>
        <dbReference type="ARBA" id="ARBA00022729"/>
    </source>
</evidence>
<dbReference type="InterPro" id="IPR045014">
    <property type="entry name" value="TM41A/B"/>
</dbReference>
<evidence type="ECO:0000256" key="4">
    <source>
        <dbReference type="ARBA" id="ARBA00022989"/>
    </source>
</evidence>
<keyword evidence="2 6" id="KW-0812">Transmembrane</keyword>
<evidence type="ECO:0000313" key="9">
    <source>
        <dbReference type="Proteomes" id="UP000242146"/>
    </source>
</evidence>
<accession>A0A1X2GN87</accession>
<evidence type="ECO:0000313" key="8">
    <source>
        <dbReference type="EMBL" id="ORX57613.1"/>
    </source>
</evidence>
<keyword evidence="9" id="KW-1185">Reference proteome</keyword>
<evidence type="ECO:0000256" key="5">
    <source>
        <dbReference type="ARBA" id="ARBA00023136"/>
    </source>
</evidence>
<gene>
    <name evidence="8" type="ORF">DM01DRAFT_1284211</name>
</gene>
<organism evidence="8 9">
    <name type="scientific">Hesseltinella vesiculosa</name>
    <dbReference type="NCBI Taxonomy" id="101127"/>
    <lineage>
        <taxon>Eukaryota</taxon>
        <taxon>Fungi</taxon>
        <taxon>Fungi incertae sedis</taxon>
        <taxon>Mucoromycota</taxon>
        <taxon>Mucoromycotina</taxon>
        <taxon>Mucoromycetes</taxon>
        <taxon>Mucorales</taxon>
        <taxon>Cunninghamellaceae</taxon>
        <taxon>Hesseltinella</taxon>
    </lineage>
</organism>
<comment type="subcellular location">
    <subcellularLocation>
        <location evidence="1">Membrane</location>
        <topology evidence="1">Multi-pass membrane protein</topology>
    </subcellularLocation>
</comment>
<dbReference type="Proteomes" id="UP000242146">
    <property type="component" value="Unassembled WGS sequence"/>
</dbReference>
<dbReference type="AlphaFoldDB" id="A0A1X2GN87"/>
<dbReference type="OrthoDB" id="3364966at2759"/>
<sequence length="267" mass="30370">MGDNQAELKPPVKSLGAHVYRQILPRLVCFVACGLAMFYMIMTFAHDSLAIDLPRSLQDLQELTTQLDVLRRAGWEKSLGLTFVFVSLYLWQQMFSMPGTVLLNLLAGHLYGVFVGTVWTAFLCALGSTIAYWVGLLVGEPLMQLAWFQQRIRTLQDQMERDRGLGLFWWLLFARLFPFSPYWLINLGSPFLNVPVQAFFWSTFYGVIPYNLVCTQAGQVLGELTSTADLLAPALMLKLCLVSFLTLIPIAWGKTLQNRLRSYLERQ</sequence>
<dbReference type="STRING" id="101127.A0A1X2GN87"/>
<feature type="transmembrane region" description="Helical" evidence="6">
    <location>
        <begin position="230"/>
        <end position="252"/>
    </location>
</feature>
<evidence type="ECO:0000259" key="7">
    <source>
        <dbReference type="Pfam" id="PF09335"/>
    </source>
</evidence>
<evidence type="ECO:0000256" key="2">
    <source>
        <dbReference type="ARBA" id="ARBA00022692"/>
    </source>
</evidence>
<feature type="domain" description="VTT" evidence="7">
    <location>
        <begin position="98"/>
        <end position="219"/>
    </location>
</feature>
<dbReference type="EMBL" id="MCGT01000008">
    <property type="protein sequence ID" value="ORX57613.1"/>
    <property type="molecule type" value="Genomic_DNA"/>
</dbReference>
<dbReference type="InterPro" id="IPR032816">
    <property type="entry name" value="VTT_dom"/>
</dbReference>
<dbReference type="GO" id="GO:0016020">
    <property type="term" value="C:membrane"/>
    <property type="evidence" value="ECO:0007669"/>
    <property type="project" value="UniProtKB-SubCell"/>
</dbReference>
<name>A0A1X2GN87_9FUNG</name>
<keyword evidence="4 6" id="KW-1133">Transmembrane helix</keyword>
<comment type="caution">
    <text evidence="8">The sequence shown here is derived from an EMBL/GenBank/DDBJ whole genome shotgun (WGS) entry which is preliminary data.</text>
</comment>
<dbReference type="PANTHER" id="PTHR43220">
    <property type="match status" value="1"/>
</dbReference>
<dbReference type="Pfam" id="PF09335">
    <property type="entry name" value="VTT_dom"/>
    <property type="match status" value="1"/>
</dbReference>
<dbReference type="PANTHER" id="PTHR43220:SF21">
    <property type="entry name" value="TRANSMEMBRANE PROTEIN 41A"/>
    <property type="match status" value="1"/>
</dbReference>
<feature type="transmembrane region" description="Helical" evidence="6">
    <location>
        <begin position="23"/>
        <end position="45"/>
    </location>
</feature>
<proteinExistence type="predicted"/>
<keyword evidence="3" id="KW-0732">Signal</keyword>